<evidence type="ECO:0000256" key="4">
    <source>
        <dbReference type="ARBA" id="ARBA00022490"/>
    </source>
</evidence>
<dbReference type="GO" id="GO:0006310">
    <property type="term" value="P:DNA recombination"/>
    <property type="evidence" value="ECO:0007669"/>
    <property type="project" value="UniProtKB-KW"/>
</dbReference>
<gene>
    <name evidence="6" type="ORF">CK620_13590</name>
</gene>
<proteinExistence type="inferred from homology"/>
<dbReference type="GO" id="GO:0003690">
    <property type="term" value="F:double-stranded DNA binding"/>
    <property type="evidence" value="ECO:0007669"/>
    <property type="project" value="TreeGrafter"/>
</dbReference>
<dbReference type="NCBIfam" id="NF001464">
    <property type="entry name" value="PRK00321.1-5"/>
    <property type="match status" value="1"/>
</dbReference>
<keyword evidence="4" id="KW-0963">Cytoplasm</keyword>
<keyword evidence="5" id="KW-0233">DNA recombination</keyword>
<dbReference type="PANTHER" id="PTHR38103:SF1">
    <property type="entry name" value="RECOMBINATION-ASSOCIATED PROTEIN RDGC"/>
    <property type="match status" value="1"/>
</dbReference>
<name>A0A2A2A6S8_9BURK</name>
<dbReference type="AlphaFoldDB" id="A0A2A2A6S8"/>
<evidence type="ECO:0000256" key="1">
    <source>
        <dbReference type="ARBA" id="ARBA00004453"/>
    </source>
</evidence>
<dbReference type="PANTHER" id="PTHR38103">
    <property type="entry name" value="RECOMBINATION-ASSOCIATED PROTEIN RDGC"/>
    <property type="match status" value="1"/>
</dbReference>
<comment type="caution">
    <text evidence="6">The sequence shown here is derived from an EMBL/GenBank/DDBJ whole genome shotgun (WGS) entry which is preliminary data.</text>
</comment>
<protein>
    <recommendedName>
        <fullName evidence="3">Recombination-associated protein RdgC</fullName>
    </recommendedName>
</protein>
<dbReference type="NCBIfam" id="NF001463">
    <property type="entry name" value="PRK00321.1-4"/>
    <property type="match status" value="1"/>
</dbReference>
<evidence type="ECO:0000313" key="6">
    <source>
        <dbReference type="EMBL" id="PAT32908.1"/>
    </source>
</evidence>
<sequence length="290" mass="32028">MFKNLLMFRISGDWRPDLGAVELPEFLPCGPTQERSEGWVPPRGHAHGALAECVGGQWVLRWCVETKVLPGDAVQRMVEAKCAAIEAETGRKPGRKERRDIKADVRLGLLPKALTKRYGVWVWIDPGARLLVVDAASLIQADAILTSLVEAMPGLMPRRIQTALPPAVVMAEWLHEQIAPGAFCLGDECELKSIDESRATVRYARHALEIEEIRSHLQAGKRPTKLALGWGERCQFVLTDALQIKKLAMNDVATEGRDSSEDPFDADVALATGELSQLIQNLLGELKEQV</sequence>
<evidence type="ECO:0000256" key="5">
    <source>
        <dbReference type="ARBA" id="ARBA00023172"/>
    </source>
</evidence>
<dbReference type="Pfam" id="PF04381">
    <property type="entry name" value="RdgC"/>
    <property type="match status" value="1"/>
</dbReference>
<accession>A0A2A2A6S8</accession>
<dbReference type="InterPro" id="IPR007476">
    <property type="entry name" value="RdgC"/>
</dbReference>
<organism evidence="6 7">
    <name type="scientific">Vandammella animalimorsus</name>
    <dbReference type="NCBI Taxonomy" id="2029117"/>
    <lineage>
        <taxon>Bacteria</taxon>
        <taxon>Pseudomonadati</taxon>
        <taxon>Pseudomonadota</taxon>
        <taxon>Betaproteobacteria</taxon>
        <taxon>Burkholderiales</taxon>
        <taxon>Comamonadaceae</taxon>
        <taxon>Vandammella</taxon>
    </lineage>
</organism>
<dbReference type="GO" id="GO:0043590">
    <property type="term" value="C:bacterial nucleoid"/>
    <property type="evidence" value="ECO:0007669"/>
    <property type="project" value="TreeGrafter"/>
</dbReference>
<dbReference type="Proteomes" id="UP000217999">
    <property type="component" value="Unassembled WGS sequence"/>
</dbReference>
<evidence type="ECO:0000313" key="7">
    <source>
        <dbReference type="Proteomes" id="UP000217999"/>
    </source>
</evidence>
<dbReference type="EMBL" id="NSJF01000010">
    <property type="protein sequence ID" value="PAT32908.1"/>
    <property type="molecule type" value="Genomic_DNA"/>
</dbReference>
<dbReference type="GO" id="GO:0000018">
    <property type="term" value="P:regulation of DNA recombination"/>
    <property type="evidence" value="ECO:0007669"/>
    <property type="project" value="TreeGrafter"/>
</dbReference>
<reference evidence="6 7" key="1">
    <citation type="submission" date="2017-08" db="EMBL/GenBank/DDBJ databases">
        <title>WGS of Clinical strains of the CDC Group NO-1 linked to zoonotic infections in humans.</title>
        <authorList>
            <person name="Bernier A.-M."/>
            <person name="Bernard K."/>
        </authorList>
    </citation>
    <scope>NUCLEOTIDE SEQUENCE [LARGE SCALE GENOMIC DNA]</scope>
    <source>
        <strain evidence="6 7">NML03-0146</strain>
    </source>
</reference>
<evidence type="ECO:0000256" key="3">
    <source>
        <dbReference type="ARBA" id="ARBA00022296"/>
    </source>
</evidence>
<comment type="similarity">
    <text evidence="2">Belongs to the RdgC family.</text>
</comment>
<comment type="subcellular location">
    <subcellularLocation>
        <location evidence="1">Cytoplasm</location>
        <location evidence="1">Nucleoid</location>
    </subcellularLocation>
</comment>
<evidence type="ECO:0000256" key="2">
    <source>
        <dbReference type="ARBA" id="ARBA00008657"/>
    </source>
</evidence>